<keyword evidence="2" id="KW-0479">Metal-binding</keyword>
<keyword evidence="4" id="KW-0411">Iron-sulfur</keyword>
<dbReference type="NCBIfam" id="TIGR03286">
    <property type="entry name" value="methan_mark_15"/>
    <property type="match status" value="1"/>
</dbReference>
<evidence type="ECO:0000256" key="2">
    <source>
        <dbReference type="ARBA" id="ARBA00022723"/>
    </source>
</evidence>
<reference evidence="6" key="1">
    <citation type="journal article" date="2020" name="MBio">
        <title>'Candidatus Ethanoperedens,' a Thermophilic Genus of Archaea Mediating the Anaerobic Oxidation of Ethane.</title>
        <authorList>
            <person name="Hahn C.J."/>
            <person name="Laso-Perez R."/>
            <person name="Vulcano F."/>
            <person name="Vaziourakis K.M."/>
            <person name="Stokke R."/>
            <person name="Steen I.H."/>
            <person name="Teske A."/>
            <person name="Boetius A."/>
            <person name="Liebeke M."/>
            <person name="Amann R."/>
            <person name="Knittel K."/>
            <person name="Wegener G."/>
        </authorList>
    </citation>
    <scope>NUCLEOTIDE SEQUENCE</scope>
    <source>
        <strain evidence="6">GoM-Arc1-LC-WB58</strain>
    </source>
</reference>
<dbReference type="Proteomes" id="UP000606580">
    <property type="component" value="Unassembled WGS sequence"/>
</dbReference>
<dbReference type="CDD" id="cd24108">
    <property type="entry name" value="ASKHA_NBD_MJ0800-like"/>
    <property type="match status" value="1"/>
</dbReference>
<dbReference type="PANTHER" id="PTHR32329">
    <property type="entry name" value="BIFUNCTIONAL PROTEIN [INCLUDES 2-HYDROXYACYL-COA DEHYDRATASE (N-TER) AND ITS ACTIVATOR DOMAIN (C_TERM)-RELATED"/>
    <property type="match status" value="1"/>
</dbReference>
<sequence>MSKNVKIAQLSCGTEYSGIQPEIEAAAKQVNAEMVFADVDYNDIASIEKDFGLEVASPDLKLLMARAKSIVDGKTDVDAVFVATCFRCAEAALARSEVRRYIYEKTSLPVISYSFTERTTSGTLLTRMEALTTMARRKSLLARERQTGLTAGIDSGSTTTKCVIMKDNEVIGTGWVPTTKVLDSADEAFNKALESAGIKQNELDALGTTGYGRFLIGDNLSADLVQEEVTVNSKGAVFLADKQKGDATVIDIGGMDNKAISVHDGIPGMFTLGGICAGASGRFLEITARRLGVEITELGDLAIKGNSKNIEMNSYCIVFGIQSLVNSLSTGAKPEDVAAAACYSVAEQVFEQQLQEVEVKEPVIMVGGSSLIAGLPKALEDLLHVKVHIPVYSQFIGAVGSALLVSGLVDTSKK</sequence>
<dbReference type="AlphaFoldDB" id="A0A848D5Q9"/>
<dbReference type="GO" id="GO:0046872">
    <property type="term" value="F:metal ion binding"/>
    <property type="evidence" value="ECO:0007669"/>
    <property type="project" value="UniProtKB-KW"/>
</dbReference>
<accession>A0A848D5Q9</accession>
<dbReference type="InterPro" id="IPR008275">
    <property type="entry name" value="CoA_E_activase_dom"/>
</dbReference>
<proteinExistence type="predicted"/>
<name>A0A848D5Q9_9EURY</name>
<evidence type="ECO:0000259" key="5">
    <source>
        <dbReference type="Pfam" id="PF01869"/>
    </source>
</evidence>
<dbReference type="InterPro" id="IPR051805">
    <property type="entry name" value="Dehydratase_Activator_Redct"/>
</dbReference>
<dbReference type="InterPro" id="IPR017676">
    <property type="entry name" value="Methan_mark_15"/>
</dbReference>
<comment type="caution">
    <text evidence="6">The sequence shown here is derived from an EMBL/GenBank/DDBJ whole genome shotgun (WGS) entry which is preliminary data.</text>
</comment>
<keyword evidence="3" id="KW-0408">Iron</keyword>
<dbReference type="InterPro" id="IPR002731">
    <property type="entry name" value="ATPase_BadF"/>
</dbReference>
<evidence type="ECO:0000313" key="7">
    <source>
        <dbReference type="Proteomes" id="UP000606580"/>
    </source>
</evidence>
<evidence type="ECO:0000256" key="4">
    <source>
        <dbReference type="ARBA" id="ARBA00023014"/>
    </source>
</evidence>
<dbReference type="Gene3D" id="3.30.420.40">
    <property type="match status" value="2"/>
</dbReference>
<dbReference type="SUPFAM" id="SSF53067">
    <property type="entry name" value="Actin-like ATPase domain"/>
    <property type="match status" value="1"/>
</dbReference>
<evidence type="ECO:0000313" key="6">
    <source>
        <dbReference type="EMBL" id="NMG82929.1"/>
    </source>
</evidence>
<dbReference type="PANTHER" id="PTHR32329:SF2">
    <property type="entry name" value="BIFUNCTIONAL PROTEIN [INCLUDES 2-HYDROXYACYL-COA DEHYDRATASE (N-TER) AND ITS ACTIVATOR DOMAIN (C_TERM)"/>
    <property type="match status" value="1"/>
</dbReference>
<gene>
    <name evidence="6" type="ORF">GIS02_01830</name>
</gene>
<dbReference type="InterPro" id="IPR043129">
    <property type="entry name" value="ATPase_NBD"/>
</dbReference>
<protein>
    <submittedName>
        <fullName evidence="6">Methanogenesis marker 15 protein</fullName>
    </submittedName>
</protein>
<evidence type="ECO:0000256" key="3">
    <source>
        <dbReference type="ARBA" id="ARBA00023004"/>
    </source>
</evidence>
<dbReference type="NCBIfam" id="TIGR00241">
    <property type="entry name" value="CoA_E_activ"/>
    <property type="match status" value="1"/>
</dbReference>
<dbReference type="Pfam" id="PF01869">
    <property type="entry name" value="BcrAD_BadFG"/>
    <property type="match status" value="1"/>
</dbReference>
<organism evidence="6 7">
    <name type="scientific">Candidatus Ethanoperedens thermophilum</name>
    <dbReference type="NCBI Taxonomy" id="2766897"/>
    <lineage>
        <taxon>Archaea</taxon>
        <taxon>Methanobacteriati</taxon>
        <taxon>Methanobacteriota</taxon>
        <taxon>Stenosarchaea group</taxon>
        <taxon>Methanomicrobia</taxon>
        <taxon>Methanosarcinales</taxon>
        <taxon>Methanosarcinales incertae sedis</taxon>
        <taxon>GOM Arc I cluster</taxon>
        <taxon>Candidatus Ethanoperedens</taxon>
    </lineage>
</organism>
<feature type="domain" description="ATPase BadF/BadG/BcrA/BcrD type" evidence="5">
    <location>
        <begin position="152"/>
        <end position="404"/>
    </location>
</feature>
<dbReference type="EMBL" id="WNEG01000033">
    <property type="protein sequence ID" value="NMG82929.1"/>
    <property type="molecule type" value="Genomic_DNA"/>
</dbReference>
<dbReference type="GO" id="GO:0051536">
    <property type="term" value="F:iron-sulfur cluster binding"/>
    <property type="evidence" value="ECO:0007669"/>
    <property type="project" value="UniProtKB-KW"/>
</dbReference>
<evidence type="ECO:0000256" key="1">
    <source>
        <dbReference type="ARBA" id="ARBA00001966"/>
    </source>
</evidence>
<comment type="cofactor">
    <cofactor evidence="1">
        <name>[4Fe-4S] cluster</name>
        <dbReference type="ChEBI" id="CHEBI:49883"/>
    </cofactor>
</comment>